<dbReference type="Pfam" id="PF13620">
    <property type="entry name" value="CarboxypepD_reg"/>
    <property type="match status" value="1"/>
</dbReference>
<evidence type="ECO:0000259" key="6">
    <source>
        <dbReference type="PROSITE" id="PS51123"/>
    </source>
</evidence>
<dbReference type="SUPFAM" id="SSF82171">
    <property type="entry name" value="DPP6 N-terminal domain-like"/>
    <property type="match status" value="1"/>
</dbReference>
<dbReference type="SUPFAM" id="SSF103088">
    <property type="entry name" value="OmpA-like"/>
    <property type="match status" value="1"/>
</dbReference>
<evidence type="ECO:0000256" key="5">
    <source>
        <dbReference type="SAM" id="SignalP"/>
    </source>
</evidence>
<dbReference type="PRINTS" id="PR01021">
    <property type="entry name" value="OMPADOMAIN"/>
</dbReference>
<dbReference type="InterPro" id="IPR036737">
    <property type="entry name" value="OmpA-like_sf"/>
</dbReference>
<evidence type="ECO:0000313" key="8">
    <source>
        <dbReference type="Proteomes" id="UP000746690"/>
    </source>
</evidence>
<evidence type="ECO:0000256" key="2">
    <source>
        <dbReference type="ARBA" id="ARBA00023136"/>
    </source>
</evidence>
<feature type="chain" id="PRO_5047544300" evidence="5">
    <location>
        <begin position="22"/>
        <end position="634"/>
    </location>
</feature>
<feature type="domain" description="OmpA-like" evidence="6">
    <location>
        <begin position="512"/>
        <end position="634"/>
    </location>
</feature>
<name>A0ABX1RTD7_9FLAO</name>
<dbReference type="Proteomes" id="UP000746690">
    <property type="component" value="Unassembled WGS sequence"/>
</dbReference>
<dbReference type="InterPro" id="IPR050330">
    <property type="entry name" value="Bact_OuterMem_StrucFunc"/>
</dbReference>
<comment type="caution">
    <text evidence="7">The sequence shown here is derived from an EMBL/GenBank/DDBJ whole genome shotgun (WGS) entry which is preliminary data.</text>
</comment>
<dbReference type="InterPro" id="IPR006664">
    <property type="entry name" value="OMP_bac"/>
</dbReference>
<dbReference type="InterPro" id="IPR011659">
    <property type="entry name" value="WD40"/>
</dbReference>
<dbReference type="InterPro" id="IPR006665">
    <property type="entry name" value="OmpA-like"/>
</dbReference>
<dbReference type="Pfam" id="PF00691">
    <property type="entry name" value="OmpA"/>
    <property type="match status" value="1"/>
</dbReference>
<dbReference type="PANTHER" id="PTHR30329">
    <property type="entry name" value="STATOR ELEMENT OF FLAGELLAR MOTOR COMPLEX"/>
    <property type="match status" value="1"/>
</dbReference>
<gene>
    <name evidence="7" type="ORF">HHX25_02785</name>
</gene>
<keyword evidence="8" id="KW-1185">Reference proteome</keyword>
<dbReference type="InterPro" id="IPR011990">
    <property type="entry name" value="TPR-like_helical_dom_sf"/>
</dbReference>
<evidence type="ECO:0000256" key="4">
    <source>
        <dbReference type="PROSITE-ProRule" id="PRU00473"/>
    </source>
</evidence>
<keyword evidence="5" id="KW-0732">Signal</keyword>
<dbReference type="InterPro" id="IPR011042">
    <property type="entry name" value="6-blade_b-propeller_TolB-like"/>
</dbReference>
<accession>A0ABX1RTD7</accession>
<dbReference type="RefSeq" id="WP_169669834.1">
    <property type="nucleotide sequence ID" value="NZ_JABBHF010000001.1"/>
</dbReference>
<dbReference type="Gene3D" id="3.30.1330.60">
    <property type="entry name" value="OmpA-like domain"/>
    <property type="match status" value="1"/>
</dbReference>
<protein>
    <submittedName>
        <fullName evidence="7">OmpA family protein</fullName>
    </submittedName>
</protein>
<keyword evidence="3" id="KW-0998">Cell outer membrane</keyword>
<dbReference type="SUPFAM" id="SSF48452">
    <property type="entry name" value="TPR-like"/>
    <property type="match status" value="1"/>
</dbReference>
<dbReference type="SUPFAM" id="SSF49464">
    <property type="entry name" value="Carboxypeptidase regulatory domain-like"/>
    <property type="match status" value="1"/>
</dbReference>
<keyword evidence="2 4" id="KW-0472">Membrane</keyword>
<dbReference type="PANTHER" id="PTHR30329:SF21">
    <property type="entry name" value="LIPOPROTEIN YIAD-RELATED"/>
    <property type="match status" value="1"/>
</dbReference>
<evidence type="ECO:0000256" key="1">
    <source>
        <dbReference type="ARBA" id="ARBA00004442"/>
    </source>
</evidence>
<dbReference type="InterPro" id="IPR008969">
    <property type="entry name" value="CarboxyPept-like_regulatory"/>
</dbReference>
<dbReference type="EMBL" id="JABBHF010000001">
    <property type="protein sequence ID" value="NMH86421.1"/>
    <property type="molecule type" value="Genomic_DNA"/>
</dbReference>
<feature type="signal peptide" evidence="5">
    <location>
        <begin position="1"/>
        <end position="21"/>
    </location>
</feature>
<dbReference type="Gene3D" id="1.25.40.10">
    <property type="entry name" value="Tetratricopeptide repeat domain"/>
    <property type="match status" value="1"/>
</dbReference>
<dbReference type="PROSITE" id="PS51123">
    <property type="entry name" value="OMPA_2"/>
    <property type="match status" value="1"/>
</dbReference>
<dbReference type="CDD" id="cd07185">
    <property type="entry name" value="OmpA_C-like"/>
    <property type="match status" value="1"/>
</dbReference>
<dbReference type="Gene3D" id="2.120.10.30">
    <property type="entry name" value="TolB, C-terminal domain"/>
    <property type="match status" value="1"/>
</dbReference>
<dbReference type="Pfam" id="PF07676">
    <property type="entry name" value="PD40"/>
    <property type="match status" value="2"/>
</dbReference>
<evidence type="ECO:0000313" key="7">
    <source>
        <dbReference type="EMBL" id="NMH86421.1"/>
    </source>
</evidence>
<comment type="subcellular location">
    <subcellularLocation>
        <location evidence="1">Cell outer membrane</location>
    </subcellularLocation>
</comment>
<proteinExistence type="predicted"/>
<evidence type="ECO:0000256" key="3">
    <source>
        <dbReference type="ARBA" id="ARBA00023237"/>
    </source>
</evidence>
<sequence length="634" mass="72165">MKKRLFILPLFALICVNVSFSQKGIAKSVKKEYDNLSYIKTTEKLLKAANEGNKSSDLLQSLANSFYFNGKMEEASKWYGELMDLDVENLDPENYFRYSQALKGIGDYAKADKVLREFRTLKPDDSRSKLFNADYLKIIEKRSDDFEMKNLEINTPLSDFGTSVYQNNLVFASSRSKSKKLYNWNEQPFLDIFQLNSDGTISEIKGDINTKYHESSTAFTKDGKTVYFTRNNYYKGKFKKNTNNIHGLKIYKGTLIEGEWTHIESLSFNSDEYNVAHPTLSVDETKLYFASDMDGTLGGSDIFVVDINKDGTYGEPINLGPKINTEGRENFPYVSDNGTLYFSSDGHPGLGGLDVFAFKNIDEIASSSNKTHNIGRPINSPKDDFEYIINEETLEGYLSSNRENGKGDDDIYSFKRNPYLQLITGIVIDKNTNQVIAGADVVIVNSANEVVETLKSDAKGEFNLKLPNNKSQFKSEVVKEDYKKDIQNFIIDPKTDEEIKLKLSLEPKPNEVDLFNLLNLKPIYFDYDKSYIRPDAEIELAKIINYMKEFPEVKVDIRSHTDSRGTKSYNLVLSHKRNKATREYLVKVGGIDESRLTGKGYGKTVLINKCSKGIRCSEEEHQANRRSEFILVVN</sequence>
<organism evidence="7 8">
    <name type="scientific">Flavivirga algicola</name>
    <dbReference type="NCBI Taxonomy" id="2729136"/>
    <lineage>
        <taxon>Bacteria</taxon>
        <taxon>Pseudomonadati</taxon>
        <taxon>Bacteroidota</taxon>
        <taxon>Flavobacteriia</taxon>
        <taxon>Flavobacteriales</taxon>
        <taxon>Flavobacteriaceae</taxon>
        <taxon>Flavivirga</taxon>
    </lineage>
</organism>
<reference evidence="7 8" key="1">
    <citation type="submission" date="2020-04" db="EMBL/GenBank/DDBJ databases">
        <title>A Flavivirga sp. nov.</title>
        <authorList>
            <person name="Sun X."/>
        </authorList>
    </citation>
    <scope>NUCLEOTIDE SEQUENCE [LARGE SCALE GENOMIC DNA]</scope>
    <source>
        <strain evidence="7 8">Y03</strain>
    </source>
</reference>
<dbReference type="Gene3D" id="2.60.40.1120">
    <property type="entry name" value="Carboxypeptidase-like, regulatory domain"/>
    <property type="match status" value="1"/>
</dbReference>